<keyword evidence="3 8" id="KW-0853">WD repeat</keyword>
<proteinExistence type="inferred from homology"/>
<gene>
    <name evidence="9" type="ORF">TCAL_03600</name>
</gene>
<evidence type="ECO:0000256" key="3">
    <source>
        <dbReference type="ARBA" id="ARBA00022574"/>
    </source>
</evidence>
<dbReference type="STRING" id="6832.A0A553NFD9"/>
<keyword evidence="10" id="KW-1185">Reference proteome</keyword>
<dbReference type="PROSITE" id="PS50082">
    <property type="entry name" value="WD_REPEATS_2"/>
    <property type="match status" value="1"/>
</dbReference>
<evidence type="ECO:0000256" key="2">
    <source>
        <dbReference type="ARBA" id="ARBA00022490"/>
    </source>
</evidence>
<organism evidence="9 10">
    <name type="scientific">Tigriopus californicus</name>
    <name type="common">Marine copepod</name>
    <dbReference type="NCBI Taxonomy" id="6832"/>
    <lineage>
        <taxon>Eukaryota</taxon>
        <taxon>Metazoa</taxon>
        <taxon>Ecdysozoa</taxon>
        <taxon>Arthropoda</taxon>
        <taxon>Crustacea</taxon>
        <taxon>Multicrustacea</taxon>
        <taxon>Hexanauplia</taxon>
        <taxon>Copepoda</taxon>
        <taxon>Harpacticoida</taxon>
        <taxon>Harpacticidae</taxon>
        <taxon>Tigriopus</taxon>
    </lineage>
</organism>
<dbReference type="SMART" id="SM00320">
    <property type="entry name" value="WD40"/>
    <property type="match status" value="9"/>
</dbReference>
<evidence type="ECO:0000256" key="4">
    <source>
        <dbReference type="ARBA" id="ARBA00022694"/>
    </source>
</evidence>
<dbReference type="InterPro" id="IPR036322">
    <property type="entry name" value="WD40_repeat_dom_sf"/>
</dbReference>
<accession>A0A553NFD9</accession>
<dbReference type="GO" id="GO:0005737">
    <property type="term" value="C:cytoplasm"/>
    <property type="evidence" value="ECO:0007669"/>
    <property type="project" value="UniProtKB-SubCell"/>
</dbReference>
<comment type="similarity">
    <text evidence="6">Belongs to the WD repeat WDR6 family.</text>
</comment>
<dbReference type="PANTHER" id="PTHR14344:SF3">
    <property type="entry name" value="WD REPEAT-CONTAINING PROTEIN 6"/>
    <property type="match status" value="1"/>
</dbReference>
<comment type="caution">
    <text evidence="9">The sequence shown here is derived from an EMBL/GenBank/DDBJ whole genome shotgun (WGS) entry which is preliminary data.</text>
</comment>
<feature type="non-terminal residue" evidence="9">
    <location>
        <position position="987"/>
    </location>
</feature>
<evidence type="ECO:0000256" key="5">
    <source>
        <dbReference type="ARBA" id="ARBA00022737"/>
    </source>
</evidence>
<dbReference type="PROSITE" id="PS50294">
    <property type="entry name" value="WD_REPEATS_REGION"/>
    <property type="match status" value="1"/>
</dbReference>
<reference evidence="9 10" key="1">
    <citation type="journal article" date="2018" name="Nat. Ecol. Evol.">
        <title>Genomic signatures of mitonuclear coevolution across populations of Tigriopus californicus.</title>
        <authorList>
            <person name="Barreto F.S."/>
            <person name="Watson E.T."/>
            <person name="Lima T.G."/>
            <person name="Willett C.S."/>
            <person name="Edmands S."/>
            <person name="Li W."/>
            <person name="Burton R.S."/>
        </authorList>
    </citation>
    <scope>NUCLEOTIDE SEQUENCE [LARGE SCALE GENOMIC DNA]</scope>
    <source>
        <strain evidence="9 10">San Diego</strain>
    </source>
</reference>
<keyword evidence="5" id="KW-0677">Repeat</keyword>
<dbReference type="InterPro" id="IPR051973">
    <property type="entry name" value="tRNA_Anticodon_Mtase-Reg"/>
</dbReference>
<sequence>MASDAGTRPAFGAMTASCKGVVRMGSTQEDKRTPEVVLNAKLREAQKPWRKGTIQQPGMSWLEKDLACRVGALYQSQTHGPIWAGIGGTLIRVPSGSTRPLRVFQHDTYIHRILPSPSEGATAHTIWVYGGKRLAVVDTLEGRVLIQIQAPDWIQHVWASPQDSTKLWVLTSHNRVHLMAFDSGQILSTWVCQERCLLYAGLLVPSMSLSTGAPPTVLSGTVFQTILVWQPQWASPVWHRLTGHEGVIFGLEFHAGRQLICSTSDDRTARVWRVLFDTPDQDWHRCQIQAWWVFSGHTARVFRSLILSDMIVIGGEDSRLTFWRQGRLVRSESQAHNGSPVWALAASFDQADSVISGGQDGSIRRWSLDPDPVAVELAMPSFNARDFYPRIVRRYLDWKICVAGNNSIVALRSSHSVSRDAQSITLVHEFPDQPTLAALVVFQNAMYAATNGGQLIEYTLKEEDQANPALSCQLVTSVQVFDGKVFSLQVVSYDKKPLVLACGPQGLVKGFQSANSSVKSFQLPSPKQSKVEQGQWVNCASIHESLGLLVLGDRHGNILGYLLDELLGSNAVFTIIKAHQQRGVSHLSMDQKYHRLTSIGRDGLIKTYDINAASKAPNETACSRLPLDSLEMLVETNLQRNGRNVGLEIILGFHGSDFVLYSLEEHRVLTRIPCGGSHRSWIFTPNANQSELAFIKDRKLVLKSHISSVKAIDVTKINAHKRLMVSVGGRAQIKVWLISSGLAITEKASYMLKGNDKRRKKTWRDARVIHDTETRFIDVAIDPRNHTNIFVGGSDCVLRKFELSDDFSRIDLVIESEPLHHSILSVQVDPELGLVVTTSNDGFVRTFTTEELILVRERMLTKSGLNVISKPYQDQNCFAGSDGGEIIWIDYPDLNKHCVFPQCQAAQINGIHLLRETNELITSSVDQRISLWSIMSGSDSDGPTLQLKSQVCTDIADAQCLEIWPKGRDGSSFATIGGEGMAIFELK</sequence>
<keyword evidence="2" id="KW-0963">Cytoplasm</keyword>
<dbReference type="PANTHER" id="PTHR14344">
    <property type="entry name" value="WD REPEAT PROTEIN"/>
    <property type="match status" value="1"/>
</dbReference>
<dbReference type="AlphaFoldDB" id="A0A553NFD9"/>
<evidence type="ECO:0000313" key="10">
    <source>
        <dbReference type="Proteomes" id="UP000318571"/>
    </source>
</evidence>
<dbReference type="InterPro" id="IPR015943">
    <property type="entry name" value="WD40/YVTN_repeat-like_dom_sf"/>
</dbReference>
<name>A0A553NFD9_TIGCA</name>
<comment type="subcellular location">
    <subcellularLocation>
        <location evidence="1">Cytoplasm</location>
    </subcellularLocation>
</comment>
<evidence type="ECO:0000313" key="9">
    <source>
        <dbReference type="EMBL" id="TRY64164.1"/>
    </source>
</evidence>
<dbReference type="SUPFAM" id="SSF50969">
    <property type="entry name" value="YVTN repeat-like/Quinoprotein amine dehydrogenase"/>
    <property type="match status" value="1"/>
</dbReference>
<dbReference type="EMBL" id="VCGU01000458">
    <property type="protein sequence ID" value="TRY64164.1"/>
    <property type="molecule type" value="Genomic_DNA"/>
</dbReference>
<dbReference type="InterPro" id="IPR001680">
    <property type="entry name" value="WD40_rpt"/>
</dbReference>
<dbReference type="Proteomes" id="UP000318571">
    <property type="component" value="Chromosome 10"/>
</dbReference>
<dbReference type="Gene3D" id="2.130.10.10">
    <property type="entry name" value="YVTN repeat-like/Quinoprotein amine dehydrogenase"/>
    <property type="match status" value="4"/>
</dbReference>
<dbReference type="Pfam" id="PF00400">
    <property type="entry name" value="WD40"/>
    <property type="match status" value="2"/>
</dbReference>
<feature type="repeat" description="WD" evidence="8">
    <location>
        <begin position="241"/>
        <end position="274"/>
    </location>
</feature>
<dbReference type="SUPFAM" id="SSF50978">
    <property type="entry name" value="WD40 repeat-like"/>
    <property type="match status" value="3"/>
</dbReference>
<dbReference type="InterPro" id="IPR011044">
    <property type="entry name" value="Quino_amine_DH_bsu"/>
</dbReference>
<protein>
    <recommendedName>
        <fullName evidence="7">tRNA (34-2'-O)-methyltransferase regulator WDR6</fullName>
    </recommendedName>
</protein>
<keyword evidence="4" id="KW-0819">tRNA processing</keyword>
<dbReference type="GO" id="GO:0030488">
    <property type="term" value="P:tRNA methylation"/>
    <property type="evidence" value="ECO:0007669"/>
    <property type="project" value="TreeGrafter"/>
</dbReference>
<evidence type="ECO:0000256" key="7">
    <source>
        <dbReference type="ARBA" id="ARBA00040154"/>
    </source>
</evidence>
<evidence type="ECO:0000256" key="8">
    <source>
        <dbReference type="PROSITE-ProRule" id="PRU00221"/>
    </source>
</evidence>
<evidence type="ECO:0000256" key="6">
    <source>
        <dbReference type="ARBA" id="ARBA00038255"/>
    </source>
</evidence>
<evidence type="ECO:0000256" key="1">
    <source>
        <dbReference type="ARBA" id="ARBA00004496"/>
    </source>
</evidence>